<dbReference type="SUPFAM" id="SSF55486">
    <property type="entry name" value="Metalloproteases ('zincins'), catalytic domain"/>
    <property type="match status" value="1"/>
</dbReference>
<keyword evidence="4" id="KW-0805">Transcription regulation</keyword>
<dbReference type="InterPro" id="IPR037813">
    <property type="entry name" value="TAF2"/>
</dbReference>
<feature type="compositionally biased region" description="Polar residues" evidence="7">
    <location>
        <begin position="1482"/>
        <end position="1494"/>
    </location>
</feature>
<evidence type="ECO:0000259" key="9">
    <source>
        <dbReference type="Pfam" id="PF25577"/>
    </source>
</evidence>
<dbReference type="Proteomes" id="UP000756921">
    <property type="component" value="Unassembled WGS sequence"/>
</dbReference>
<dbReference type="Pfam" id="PF25577">
    <property type="entry name" value="TPR_TAF2_C"/>
    <property type="match status" value="1"/>
</dbReference>
<feature type="compositionally biased region" description="Pro residues" evidence="7">
    <location>
        <begin position="1301"/>
        <end position="1316"/>
    </location>
</feature>
<reference evidence="10" key="1">
    <citation type="journal article" date="2020" name="Mol. Plant Microbe Interact.">
        <title>Genome Sequence of the Biocontrol Agent Coniothyrium minitans strain Conio (IMI 134523).</title>
        <authorList>
            <person name="Patel D."/>
            <person name="Shittu T.A."/>
            <person name="Baroncelli R."/>
            <person name="Muthumeenakshi S."/>
            <person name="Osborne T.H."/>
            <person name="Janganan T.K."/>
            <person name="Sreenivasaprasad S."/>
        </authorList>
    </citation>
    <scope>NUCLEOTIDE SEQUENCE</scope>
    <source>
        <strain evidence="10">Conio</strain>
    </source>
</reference>
<dbReference type="Pfam" id="PF25316">
    <property type="entry name" value="TAF2_3rd"/>
    <property type="match status" value="1"/>
</dbReference>
<evidence type="ECO:0000256" key="6">
    <source>
        <dbReference type="ARBA" id="ARBA00023242"/>
    </source>
</evidence>
<evidence type="ECO:0000313" key="10">
    <source>
        <dbReference type="EMBL" id="KAF9736050.1"/>
    </source>
</evidence>
<evidence type="ECO:0000256" key="7">
    <source>
        <dbReference type="SAM" id="MobiDB-lite"/>
    </source>
</evidence>
<dbReference type="PANTHER" id="PTHR15137:SF9">
    <property type="entry name" value="TRANSCRIPTION INITIATION FACTOR TFIID SUBUNIT 2"/>
    <property type="match status" value="1"/>
</dbReference>
<feature type="compositionally biased region" description="Low complexity" evidence="7">
    <location>
        <begin position="1371"/>
        <end position="1442"/>
    </location>
</feature>
<keyword evidence="6" id="KW-0539">Nucleus</keyword>
<evidence type="ECO:0000259" key="8">
    <source>
        <dbReference type="Pfam" id="PF25316"/>
    </source>
</evidence>
<dbReference type="InterPro" id="IPR057991">
    <property type="entry name" value="TPR_TAF2_C"/>
</dbReference>
<feature type="compositionally biased region" description="Polar residues" evidence="7">
    <location>
        <begin position="1248"/>
        <end position="1262"/>
    </location>
</feature>
<dbReference type="GO" id="GO:0003682">
    <property type="term" value="F:chromatin binding"/>
    <property type="evidence" value="ECO:0007669"/>
    <property type="project" value="TreeGrafter"/>
</dbReference>
<comment type="caution">
    <text evidence="10">The sequence shown here is derived from an EMBL/GenBank/DDBJ whole genome shotgun (WGS) entry which is preliminary data.</text>
</comment>
<dbReference type="PANTHER" id="PTHR15137">
    <property type="entry name" value="TRANSCRIPTION INITIATION FACTOR TFIID"/>
    <property type="match status" value="1"/>
</dbReference>
<protein>
    <recommendedName>
        <fullName evidence="3">Transcription initiation factor TFIID subunit 2</fullName>
    </recommendedName>
</protein>
<sequence>MDDGGEDPALASAFTVDSQCLELDFSFCPRLLKGKTQITIQPQSPKLKEIHLSCRQLKPSRVRLLGRNVHLEYHDQYDHLGLPPQHTIHQYHFLRNRVGRHEIGIEEELKIPLPPGFKIPTRRMQGSQEAVCDPLVVEIEYKLDDFRDGLHFVGTGEGDSRYPHVYTRNTGFPGFASSLFPCVDDGNTRIPFELSVRYPRTVADALGKGSASANGSQANGVHKADSVLDGSNDDNDLTEEERALEMRAVCSGELTDTIVDPKDPTRTTSSFRIDPITGGGILPQHVGITIGPFQEVDLSKFRTESEGDRLQDQAVRVHAFCLPGREDELSNSAMMIPKTLDSFVDCYQTYRLGKSYELVFVDDLPYDTAHTMALTICSSRLLYPETVWEPLEHTTRTLVHAVASQWIGVDVIAQEFRDHWIIAGASWFMTEFYLRDLLGRNDHRFRQKASMDKLLQLDVRRPSLYELGRYIHLDPGAQEFMDLKALAVLSILHNRLVKTSGKNGVDRCLYRLLLNRAGGSLNNGAISTDAFLSLCEKVGHQKLDGFFKQWVYQAGYPIFECHPTFNKKRQTVNLVIRQSQSGPINDEPLRSTDFMREAKERSRSFQPNSDLPAFVGPMTIRIHEADGTPYEHIIEINSSQVRAEIPYNTKYKRIKRNKLNKERQAQAQGADASGEQDEVTIYSLGDLFLNSEEAEEWKIQDWSTEDEQKMENEAYEYIRVDADFEWLAKITITDMPSYMFVSQLQQDKDVVAQAESIQYLAKKQGHGIISSFLVKTLMDARYFHGIRTMAAEVLANQLHLDGPVELIGLYHLKKAFQTLFFVSNSDMTRPNDFSDRAVYNVQCAIPRAIAKVKGRDRKTPAQVKQFLLDIIRHNDNRGNDFSDDYYLATLMRGLAECLADPPADDLSIDFTEQAAENDFRKKAMGEIDRHKRLDEWIPSYNNVFTTTALECDARLMSDRLKPLRVSEFLFYSQTGNAENVRLKAWECLVRLGAFCTKDNITKLMIHELYADPSPYFRTQLLRILGIAIGQIAVGDAVILNELRKRDDTDDRLLVLGNEHDEGQIRKDRQDRAKLDGALRALRVDVSKNVAFKEALEEALKANESSLQVVSELLDICDMFVEQVHKMIVTLKYPRYWKVERVDSPRSGKLRMRFYRGEKIRTKMFRLPKPAPAAVVEEVTKPAPKIAIKFGTGRSAADIPTADALPLSLKTSLPTQSRPASDSAPGTPVRVNTPGASQHVKRPLPVPEVQSSATFTGTPNGSKASTPAPSFQAQAPSPASTQAPESSIPMEGVELTSAPATAPAPAPAPALPRPQPLPVKLSIPAPTPTRSPAATPAPASARSTPAPKPTPTVDSTKPPKLKIKTLKPPRPSSSSQLLKPSSSSQPLKSSSSSSQHLKSSSSSQPLKSASSSQHPKSSSSSQYHKSASSSSQHHMSSSSSSSQFKEKRSKRIILRLPPAKLAMIRKRKAQTDVDTRPAKRTGTESAFTNGYTSRPKSGLVSVVKKDGDRPRLVVKMKVGSAHLARLGR</sequence>
<dbReference type="GO" id="GO:0005669">
    <property type="term" value="C:transcription factor TFIID complex"/>
    <property type="evidence" value="ECO:0007669"/>
    <property type="project" value="InterPro"/>
</dbReference>
<dbReference type="Gene3D" id="2.60.40.1730">
    <property type="entry name" value="tricorn interacting facor f3 domain"/>
    <property type="match status" value="1"/>
</dbReference>
<feature type="compositionally biased region" description="Low complexity" evidence="7">
    <location>
        <begin position="1263"/>
        <end position="1286"/>
    </location>
</feature>
<evidence type="ECO:0000256" key="4">
    <source>
        <dbReference type="ARBA" id="ARBA00023015"/>
    </source>
</evidence>
<feature type="compositionally biased region" description="Low complexity" evidence="7">
    <location>
        <begin position="1327"/>
        <end position="1344"/>
    </location>
</feature>
<name>A0A9P6GJD2_9PLEO</name>
<feature type="region of interest" description="Disordered" evidence="7">
    <location>
        <begin position="1211"/>
        <end position="1497"/>
    </location>
</feature>
<dbReference type="EMBL" id="WJXW01000005">
    <property type="protein sequence ID" value="KAF9736050.1"/>
    <property type="molecule type" value="Genomic_DNA"/>
</dbReference>
<comment type="subcellular location">
    <subcellularLocation>
        <location evidence="1">Nucleus</location>
    </subcellularLocation>
</comment>
<organism evidence="10 11">
    <name type="scientific">Paraphaeosphaeria minitans</name>
    <dbReference type="NCBI Taxonomy" id="565426"/>
    <lineage>
        <taxon>Eukaryota</taxon>
        <taxon>Fungi</taxon>
        <taxon>Dikarya</taxon>
        <taxon>Ascomycota</taxon>
        <taxon>Pezizomycotina</taxon>
        <taxon>Dothideomycetes</taxon>
        <taxon>Pleosporomycetidae</taxon>
        <taxon>Pleosporales</taxon>
        <taxon>Massarineae</taxon>
        <taxon>Didymosphaeriaceae</taxon>
        <taxon>Paraphaeosphaeria</taxon>
    </lineage>
</organism>
<evidence type="ECO:0000313" key="11">
    <source>
        <dbReference type="Proteomes" id="UP000756921"/>
    </source>
</evidence>
<evidence type="ECO:0000256" key="5">
    <source>
        <dbReference type="ARBA" id="ARBA00023163"/>
    </source>
</evidence>
<dbReference type="CDD" id="cd09839">
    <property type="entry name" value="M1_like_TAF2"/>
    <property type="match status" value="1"/>
</dbReference>
<dbReference type="OrthoDB" id="308861at2759"/>
<dbReference type="Gene3D" id="1.10.390.10">
    <property type="entry name" value="Neutral Protease Domain 2"/>
    <property type="match status" value="1"/>
</dbReference>
<dbReference type="InterPro" id="IPR057345">
    <property type="entry name" value="Ig-like_TAF2"/>
</dbReference>
<dbReference type="InterPro" id="IPR042097">
    <property type="entry name" value="Aminopeptidase_N-like_N_sf"/>
</dbReference>
<comment type="similarity">
    <text evidence="2">Belongs to the TAF2 family.</text>
</comment>
<keyword evidence="11" id="KW-1185">Reference proteome</keyword>
<feature type="domain" description="Transcription initiation factor TFIID subunit 2 TPR repeats" evidence="9">
    <location>
        <begin position="738"/>
        <end position="1024"/>
    </location>
</feature>
<evidence type="ECO:0000256" key="1">
    <source>
        <dbReference type="ARBA" id="ARBA00004123"/>
    </source>
</evidence>
<evidence type="ECO:0000256" key="3">
    <source>
        <dbReference type="ARBA" id="ARBA00017363"/>
    </source>
</evidence>
<proteinExistence type="inferred from homology"/>
<dbReference type="InterPro" id="IPR027268">
    <property type="entry name" value="Peptidase_M4/M1_CTD_sf"/>
</dbReference>
<feature type="domain" description="Transcription initiation factor TFIID subunit 2 Ig-like" evidence="8">
    <location>
        <begin position="555"/>
        <end position="732"/>
    </location>
</feature>
<dbReference type="GO" id="GO:0016251">
    <property type="term" value="F:RNA polymerase II general transcription initiation factor activity"/>
    <property type="evidence" value="ECO:0007669"/>
    <property type="project" value="TreeGrafter"/>
</dbReference>
<accession>A0A9P6GJD2</accession>
<feature type="region of interest" description="Disordered" evidence="7">
    <location>
        <begin position="208"/>
        <end position="235"/>
    </location>
</feature>
<dbReference type="SUPFAM" id="SSF63737">
    <property type="entry name" value="Leukotriene A4 hydrolase N-terminal domain"/>
    <property type="match status" value="1"/>
</dbReference>
<gene>
    <name evidence="10" type="ORF">PMIN01_05965</name>
</gene>
<keyword evidence="5" id="KW-0804">Transcription</keyword>
<dbReference type="GO" id="GO:0006367">
    <property type="term" value="P:transcription initiation at RNA polymerase II promoter"/>
    <property type="evidence" value="ECO:0007669"/>
    <property type="project" value="TreeGrafter"/>
</dbReference>
<dbReference type="GO" id="GO:0000976">
    <property type="term" value="F:transcription cis-regulatory region binding"/>
    <property type="evidence" value="ECO:0007669"/>
    <property type="project" value="TreeGrafter"/>
</dbReference>
<evidence type="ECO:0000256" key="2">
    <source>
        <dbReference type="ARBA" id="ARBA00010937"/>
    </source>
</evidence>